<evidence type="ECO:0000256" key="1">
    <source>
        <dbReference type="SAM" id="Phobius"/>
    </source>
</evidence>
<dbReference type="AlphaFoldDB" id="A0A154P410"/>
<reference evidence="2 3" key="1">
    <citation type="submission" date="2015-07" db="EMBL/GenBank/DDBJ databases">
        <title>The genome of Dufourea novaeangliae.</title>
        <authorList>
            <person name="Pan H."/>
            <person name="Kapheim K."/>
        </authorList>
    </citation>
    <scope>NUCLEOTIDE SEQUENCE [LARGE SCALE GENOMIC DNA]</scope>
    <source>
        <strain evidence="2">0120121106</strain>
        <tissue evidence="2">Whole body</tissue>
    </source>
</reference>
<sequence length="264" mass="29608">MDTRFESLMDLERSDASVDGRDDRVEEVTTRSRSGSTRSLANCVLSGNERAEITAGAKQDLQEAAVTFYLFFCGTVLLTVSCMLLSSGVWCLLIRLPVIYLVQGPTGIVVALSGYIVAAGALTFPASCFLYREHNVTRPRRPLLLDRGFINTAAANGPVAMADRGVLRFGTLRERINAALTARLRDYPKYAFVWDLMQILVRRLPRELGTGSTSDPLLKVLGRNNLYNVWDLRNPPDLKTRRSFCGYYVYPNLELWLLWKTPFG</sequence>
<accession>A0A154P410</accession>
<keyword evidence="1" id="KW-1133">Transmembrane helix</keyword>
<name>A0A154P410_DUFNO</name>
<keyword evidence="1" id="KW-0812">Transmembrane</keyword>
<feature type="transmembrane region" description="Helical" evidence="1">
    <location>
        <begin position="68"/>
        <end position="96"/>
    </location>
</feature>
<protein>
    <submittedName>
        <fullName evidence="2">Uncharacterized protein</fullName>
    </submittedName>
</protein>
<gene>
    <name evidence="2" type="ORF">WN55_10484</name>
</gene>
<keyword evidence="1" id="KW-0472">Membrane</keyword>
<dbReference type="Proteomes" id="UP000076502">
    <property type="component" value="Unassembled WGS sequence"/>
</dbReference>
<proteinExistence type="predicted"/>
<evidence type="ECO:0000313" key="3">
    <source>
        <dbReference type="Proteomes" id="UP000076502"/>
    </source>
</evidence>
<evidence type="ECO:0000313" key="2">
    <source>
        <dbReference type="EMBL" id="KZC06573.1"/>
    </source>
</evidence>
<feature type="transmembrane region" description="Helical" evidence="1">
    <location>
        <begin position="108"/>
        <end position="131"/>
    </location>
</feature>
<organism evidence="2 3">
    <name type="scientific">Dufourea novaeangliae</name>
    <name type="common">Sweat bee</name>
    <dbReference type="NCBI Taxonomy" id="178035"/>
    <lineage>
        <taxon>Eukaryota</taxon>
        <taxon>Metazoa</taxon>
        <taxon>Ecdysozoa</taxon>
        <taxon>Arthropoda</taxon>
        <taxon>Hexapoda</taxon>
        <taxon>Insecta</taxon>
        <taxon>Pterygota</taxon>
        <taxon>Neoptera</taxon>
        <taxon>Endopterygota</taxon>
        <taxon>Hymenoptera</taxon>
        <taxon>Apocrita</taxon>
        <taxon>Aculeata</taxon>
        <taxon>Apoidea</taxon>
        <taxon>Anthophila</taxon>
        <taxon>Halictidae</taxon>
        <taxon>Rophitinae</taxon>
        <taxon>Dufourea</taxon>
    </lineage>
</organism>
<keyword evidence="3" id="KW-1185">Reference proteome</keyword>
<dbReference type="EMBL" id="KQ434809">
    <property type="protein sequence ID" value="KZC06573.1"/>
    <property type="molecule type" value="Genomic_DNA"/>
</dbReference>